<dbReference type="PRINTS" id="PR00039">
    <property type="entry name" value="HTHLYSR"/>
</dbReference>
<dbReference type="Pfam" id="PF00126">
    <property type="entry name" value="HTH_1"/>
    <property type="match status" value="1"/>
</dbReference>
<dbReference type="SUPFAM" id="SSF53850">
    <property type="entry name" value="Periplasmic binding protein-like II"/>
    <property type="match status" value="1"/>
</dbReference>
<evidence type="ECO:0000256" key="4">
    <source>
        <dbReference type="ARBA" id="ARBA00023163"/>
    </source>
</evidence>
<keyword evidence="4" id="KW-0804">Transcription</keyword>
<dbReference type="EMBL" id="LT629708">
    <property type="protein sequence ID" value="SDO43379.1"/>
    <property type="molecule type" value="Genomic_DNA"/>
</dbReference>
<comment type="similarity">
    <text evidence="1">Belongs to the LysR transcriptional regulatory family.</text>
</comment>
<dbReference type="CDD" id="cd08432">
    <property type="entry name" value="PBP2_GcdR_TrpI_HvrB_AmpR_like"/>
    <property type="match status" value="1"/>
</dbReference>
<evidence type="ECO:0000313" key="6">
    <source>
        <dbReference type="EMBL" id="SDO43379.1"/>
    </source>
</evidence>
<dbReference type="InterPro" id="IPR005119">
    <property type="entry name" value="LysR_subst-bd"/>
</dbReference>
<keyword evidence="7" id="KW-1185">Reference proteome</keyword>
<sequence>MVYSFCESLPIHYHEPVFMPINCQPPTRTPVMRDLPPTATLRAFEVATRHATFTSASEELHVTQSAVSHQLKHLEDLWGLQLFQRGKALRLTPAGAALAPIVREFFMNLEATLADLREQKGRVRLKVSTTYSFALKWLLPRLPSLSQQHPEILITLETSDKAIKFSSSDPDVAIRLGNGNYPGLHSEFMLREQIFPVASPDLLNRFGAPHEPAELLRYPLLTRDGADLVPKWDAWFEHIGVSIAPLKESVRFADTNMTIEAALLGQGIALARSGHVEAEINDGRLIRLFELPFASPVGYYFVCPKGIETQPHIISFRNWLLAESMQAQKNYQ</sequence>
<dbReference type="InterPro" id="IPR000847">
    <property type="entry name" value="LysR_HTH_N"/>
</dbReference>
<evidence type="ECO:0000313" key="7">
    <source>
        <dbReference type="Proteomes" id="UP000182654"/>
    </source>
</evidence>
<reference evidence="6 7" key="1">
    <citation type="submission" date="2016-10" db="EMBL/GenBank/DDBJ databases">
        <authorList>
            <person name="Varghese N."/>
            <person name="Submissions S."/>
        </authorList>
    </citation>
    <scope>NUCLEOTIDE SEQUENCE [LARGE SCALE GENOMIC DNA]</scope>
    <source>
        <strain evidence="6 7">BS2774</strain>
    </source>
</reference>
<dbReference type="PANTHER" id="PTHR30537:SF74">
    <property type="entry name" value="HTH-TYPE TRANSCRIPTIONAL REGULATOR TRPI"/>
    <property type="match status" value="1"/>
</dbReference>
<dbReference type="InterPro" id="IPR036388">
    <property type="entry name" value="WH-like_DNA-bd_sf"/>
</dbReference>
<evidence type="ECO:0000259" key="5">
    <source>
        <dbReference type="PROSITE" id="PS50931"/>
    </source>
</evidence>
<dbReference type="InterPro" id="IPR058163">
    <property type="entry name" value="LysR-type_TF_proteobact-type"/>
</dbReference>
<evidence type="ECO:0000256" key="1">
    <source>
        <dbReference type="ARBA" id="ARBA00009437"/>
    </source>
</evidence>
<dbReference type="SUPFAM" id="SSF46785">
    <property type="entry name" value="Winged helix' DNA-binding domain"/>
    <property type="match status" value="1"/>
</dbReference>
<dbReference type="PANTHER" id="PTHR30537">
    <property type="entry name" value="HTH-TYPE TRANSCRIPTIONAL REGULATOR"/>
    <property type="match status" value="1"/>
</dbReference>
<dbReference type="Pfam" id="PF03466">
    <property type="entry name" value="LysR_substrate"/>
    <property type="match status" value="1"/>
</dbReference>
<dbReference type="PROSITE" id="PS50931">
    <property type="entry name" value="HTH_LYSR"/>
    <property type="match status" value="1"/>
</dbReference>
<dbReference type="Gene3D" id="1.10.10.10">
    <property type="entry name" value="Winged helix-like DNA-binding domain superfamily/Winged helix DNA-binding domain"/>
    <property type="match status" value="1"/>
</dbReference>
<dbReference type="Gene3D" id="3.40.190.10">
    <property type="entry name" value="Periplasmic binding protein-like II"/>
    <property type="match status" value="2"/>
</dbReference>
<keyword evidence="3" id="KW-0238">DNA-binding</keyword>
<proteinExistence type="inferred from homology"/>
<gene>
    <name evidence="6" type="ORF">SAMN04490184_0551</name>
</gene>
<protein>
    <submittedName>
        <fullName evidence="6">LysR family transcriptional regulator, glycine cleavage system transcriptional activator</fullName>
    </submittedName>
</protein>
<evidence type="ECO:0000256" key="3">
    <source>
        <dbReference type="ARBA" id="ARBA00023125"/>
    </source>
</evidence>
<feature type="domain" description="HTH lysR-type" evidence="5">
    <location>
        <begin position="36"/>
        <end position="92"/>
    </location>
</feature>
<dbReference type="NCBIfam" id="NF008352">
    <property type="entry name" value="PRK11139.1"/>
    <property type="match status" value="1"/>
</dbReference>
<organism evidence="6 7">
    <name type="scientific">Pseudomonas extremorientalis</name>
    <dbReference type="NCBI Taxonomy" id="169669"/>
    <lineage>
        <taxon>Bacteria</taxon>
        <taxon>Pseudomonadati</taxon>
        <taxon>Pseudomonadota</taxon>
        <taxon>Gammaproteobacteria</taxon>
        <taxon>Pseudomonadales</taxon>
        <taxon>Pseudomonadaceae</taxon>
        <taxon>Pseudomonas</taxon>
    </lineage>
</organism>
<keyword evidence="2" id="KW-0805">Transcription regulation</keyword>
<accession>A0ABY0RSQ3</accession>
<dbReference type="Proteomes" id="UP000182654">
    <property type="component" value="Chromosome I"/>
</dbReference>
<name>A0ABY0RSQ3_9PSED</name>
<evidence type="ECO:0000256" key="2">
    <source>
        <dbReference type="ARBA" id="ARBA00023015"/>
    </source>
</evidence>
<dbReference type="InterPro" id="IPR036390">
    <property type="entry name" value="WH_DNA-bd_sf"/>
</dbReference>